<comment type="caution">
    <text evidence="1">The sequence shown here is derived from an EMBL/GenBank/DDBJ whole genome shotgun (WGS) entry which is preliminary data.</text>
</comment>
<organism evidence="1 2">
    <name type="scientific">Butyrivibrio fibrisolvens</name>
    <dbReference type="NCBI Taxonomy" id="831"/>
    <lineage>
        <taxon>Bacteria</taxon>
        <taxon>Bacillati</taxon>
        <taxon>Bacillota</taxon>
        <taxon>Clostridia</taxon>
        <taxon>Lachnospirales</taxon>
        <taxon>Lachnospiraceae</taxon>
        <taxon>Butyrivibrio</taxon>
    </lineage>
</organism>
<evidence type="ECO:0000313" key="2">
    <source>
        <dbReference type="Proteomes" id="UP000245488"/>
    </source>
</evidence>
<dbReference type="Proteomes" id="UP000245488">
    <property type="component" value="Chromosome"/>
</dbReference>
<reference evidence="1 2" key="1">
    <citation type="submission" date="2017-09" db="EMBL/GenBank/DDBJ databases">
        <title>High-quality draft genome sequence of Butyrivibrio fibrisolvens INBov1, isolated from cow rumen.</title>
        <authorList>
            <person name="Rodriguez Hernaez J."/>
            <person name="Rivarola M."/>
            <person name="Paniego N."/>
            <person name="Cravero S."/>
            <person name="Ceron Cucchi M."/>
            <person name="Martinez M.C."/>
        </authorList>
    </citation>
    <scope>NUCLEOTIDE SEQUENCE [LARGE SCALE GENOMIC DNA]</scope>
    <source>
        <strain evidence="1 2">INBov1</strain>
    </source>
</reference>
<accession>A0A317G435</accession>
<keyword evidence="2" id="KW-1185">Reference proteome</keyword>
<gene>
    <name evidence="1" type="ORF">CPT75_08835</name>
</gene>
<dbReference type="EMBL" id="NXNG01000001">
    <property type="protein sequence ID" value="PWT27200.1"/>
    <property type="molecule type" value="Genomic_DNA"/>
</dbReference>
<proteinExistence type="predicted"/>
<name>A0A317G435_BUTFI</name>
<sequence length="69" mass="8000">MWITGFNSNYQNMFAGNLMTFTIDFSSNPELYEAFITSTMYLKTKAQGKWSTDLDNKYILLLLGRVMNV</sequence>
<protein>
    <submittedName>
        <fullName evidence="1">Uncharacterized protein</fullName>
    </submittedName>
</protein>
<dbReference type="AlphaFoldDB" id="A0A317G435"/>
<evidence type="ECO:0000313" key="1">
    <source>
        <dbReference type="EMBL" id="PWT27200.1"/>
    </source>
</evidence>